<proteinExistence type="predicted"/>
<dbReference type="AlphaFoldDB" id="A0A6J4JGW5"/>
<reference evidence="1" key="1">
    <citation type="submission" date="2020-02" db="EMBL/GenBank/DDBJ databases">
        <authorList>
            <person name="Meier V. D."/>
        </authorList>
    </citation>
    <scope>NUCLEOTIDE SEQUENCE</scope>
    <source>
        <strain evidence="1">AVDCRST_MAG63</strain>
    </source>
</reference>
<sequence>MVLLIPHRVRANILVFLPAVEAGEATIYSVLLLKRTS</sequence>
<dbReference type="EMBL" id="CADCTO010000430">
    <property type="protein sequence ID" value="CAA9276399.1"/>
    <property type="molecule type" value="Genomic_DNA"/>
</dbReference>
<gene>
    <name evidence="1" type="ORF">AVDCRST_MAG63-3267</name>
</gene>
<protein>
    <submittedName>
        <fullName evidence="1">Uncharacterized protein</fullName>
    </submittedName>
</protein>
<accession>A0A6J4JGW5</accession>
<evidence type="ECO:0000313" key="1">
    <source>
        <dbReference type="EMBL" id="CAA9276399.1"/>
    </source>
</evidence>
<name>A0A6J4JGW5_9BACT</name>
<organism evidence="1">
    <name type="scientific">uncultured Armatimonadetes bacterium</name>
    <dbReference type="NCBI Taxonomy" id="157466"/>
    <lineage>
        <taxon>Bacteria</taxon>
        <taxon>Bacillati</taxon>
        <taxon>Armatimonadota</taxon>
        <taxon>environmental samples</taxon>
    </lineage>
</organism>